<feature type="transmembrane region" description="Helical" evidence="2">
    <location>
        <begin position="102"/>
        <end position="128"/>
    </location>
</feature>
<evidence type="ECO:0000256" key="2">
    <source>
        <dbReference type="SAM" id="Phobius"/>
    </source>
</evidence>
<feature type="region of interest" description="Disordered" evidence="1">
    <location>
        <begin position="193"/>
        <end position="223"/>
    </location>
</feature>
<feature type="transmembrane region" description="Helical" evidence="2">
    <location>
        <begin position="58"/>
        <end position="81"/>
    </location>
</feature>
<accession>M0BFD6</accession>
<dbReference type="PATRIC" id="fig|1227491.4.peg.466"/>
<dbReference type="RefSeq" id="WP_006664000.1">
    <property type="nucleotide sequence ID" value="NZ_AOIP01000011.1"/>
</dbReference>
<evidence type="ECO:0000313" key="3">
    <source>
        <dbReference type="EMBL" id="ELZ09192.1"/>
    </source>
</evidence>
<comment type="caution">
    <text evidence="3">The sequence shown here is derived from an EMBL/GenBank/DDBJ whole genome shotgun (WGS) entry which is preliminary data.</text>
</comment>
<feature type="transmembrane region" description="Helical" evidence="2">
    <location>
        <begin position="22"/>
        <end position="43"/>
    </location>
</feature>
<feature type="transmembrane region" description="Helical" evidence="2">
    <location>
        <begin position="140"/>
        <end position="165"/>
    </location>
</feature>
<dbReference type="EMBL" id="AOIP01000011">
    <property type="protein sequence ID" value="ELZ09192.1"/>
    <property type="molecule type" value="Genomic_DNA"/>
</dbReference>
<evidence type="ECO:0000313" key="4">
    <source>
        <dbReference type="Proteomes" id="UP000011591"/>
    </source>
</evidence>
<evidence type="ECO:0000256" key="1">
    <source>
        <dbReference type="SAM" id="MobiDB-lite"/>
    </source>
</evidence>
<keyword evidence="2" id="KW-0812">Transmembrane</keyword>
<proteinExistence type="predicted"/>
<keyword evidence="4" id="KW-1185">Reference proteome</keyword>
<keyword evidence="2" id="KW-0472">Membrane</keyword>
<name>M0BFD6_9EURY</name>
<sequence>MTNQLRLVAAVVEKRVVLLRRYWVNTLMRVVGMYATFAVVFLGGRSLGGADAEATLDVIVVGFFLFLATSAAYFDVAGSVMREAKWGTLEQLYLSPAGLGRIFSVTTVFNIALSSGLALVLLALMVVTTGRSVSVDLLTVAPLLVVTILPAIGVGYAVAGLSLLYKRLENVQQLLRFGFAGLIAAPGAAGDPLSPSSRSAPEATSSPSQCWTERDSGSFRPPNSSRCSSLAPATSSAATSSFCIWSSELATVA</sequence>
<dbReference type="AlphaFoldDB" id="M0BFD6"/>
<dbReference type="Proteomes" id="UP000011591">
    <property type="component" value="Unassembled WGS sequence"/>
</dbReference>
<evidence type="ECO:0008006" key="5">
    <source>
        <dbReference type="Google" id="ProtNLM"/>
    </source>
</evidence>
<feature type="compositionally biased region" description="Polar residues" evidence="1">
    <location>
        <begin position="194"/>
        <end position="211"/>
    </location>
</feature>
<gene>
    <name evidence="3" type="ORF">C480_02273</name>
</gene>
<organism evidence="3 4">
    <name type="scientific">Natrialba aegyptia DSM 13077</name>
    <dbReference type="NCBI Taxonomy" id="1227491"/>
    <lineage>
        <taxon>Archaea</taxon>
        <taxon>Methanobacteriati</taxon>
        <taxon>Methanobacteriota</taxon>
        <taxon>Stenosarchaea group</taxon>
        <taxon>Halobacteria</taxon>
        <taxon>Halobacteriales</taxon>
        <taxon>Natrialbaceae</taxon>
        <taxon>Natrialba</taxon>
    </lineage>
</organism>
<protein>
    <recommendedName>
        <fullName evidence="5">ABC-2 type transporter</fullName>
    </recommendedName>
</protein>
<reference evidence="3 4" key="1">
    <citation type="journal article" date="2014" name="PLoS Genet.">
        <title>Phylogenetically driven sequencing of extremely halophilic archaea reveals strategies for static and dynamic osmo-response.</title>
        <authorList>
            <person name="Becker E.A."/>
            <person name="Seitzer P.M."/>
            <person name="Tritt A."/>
            <person name="Larsen D."/>
            <person name="Krusor M."/>
            <person name="Yao A.I."/>
            <person name="Wu D."/>
            <person name="Madern D."/>
            <person name="Eisen J.A."/>
            <person name="Darling A.E."/>
            <person name="Facciotti M.T."/>
        </authorList>
    </citation>
    <scope>NUCLEOTIDE SEQUENCE [LARGE SCALE GENOMIC DNA]</scope>
    <source>
        <strain evidence="3 4">DSM 13077</strain>
    </source>
</reference>
<keyword evidence="2" id="KW-1133">Transmembrane helix</keyword>